<name>A0AAD2H7H1_9AGAR</name>
<keyword evidence="1" id="KW-0472">Membrane</keyword>
<feature type="transmembrane region" description="Helical" evidence="1">
    <location>
        <begin position="118"/>
        <end position="137"/>
    </location>
</feature>
<feature type="transmembrane region" description="Helical" evidence="1">
    <location>
        <begin position="70"/>
        <end position="89"/>
    </location>
</feature>
<feature type="transmembrane region" description="Helical" evidence="1">
    <location>
        <begin position="172"/>
        <end position="198"/>
    </location>
</feature>
<proteinExistence type="predicted"/>
<keyword evidence="1" id="KW-1133">Transmembrane helix</keyword>
<keyword evidence="1" id="KW-0812">Transmembrane</keyword>
<dbReference type="AlphaFoldDB" id="A0AAD2H7H1"/>
<evidence type="ECO:0000256" key="1">
    <source>
        <dbReference type="SAM" id="Phobius"/>
    </source>
</evidence>
<protein>
    <submittedName>
        <fullName evidence="2">Uncharacterized protein</fullName>
    </submittedName>
</protein>
<comment type="caution">
    <text evidence="2">The sequence shown here is derived from an EMBL/GenBank/DDBJ whole genome shotgun (WGS) entry which is preliminary data.</text>
</comment>
<dbReference type="PANTHER" id="PTHR40465">
    <property type="entry name" value="CHROMOSOME 1, WHOLE GENOME SHOTGUN SEQUENCE"/>
    <property type="match status" value="1"/>
</dbReference>
<dbReference type="PANTHER" id="PTHR40465:SF1">
    <property type="entry name" value="DUF6534 DOMAIN-CONTAINING PROTEIN"/>
    <property type="match status" value="1"/>
</dbReference>
<keyword evidence="3" id="KW-1185">Reference proteome</keyword>
<feature type="transmembrane region" description="Helical" evidence="1">
    <location>
        <begin position="144"/>
        <end position="166"/>
    </location>
</feature>
<dbReference type="Proteomes" id="UP001295794">
    <property type="component" value="Unassembled WGS sequence"/>
</dbReference>
<sequence>MQPSGSSRMPFLWSGRLGKSNGAVLLRHPLTTEKNLAVNGDVFLQGILLVQFSHYVSNGFHRTDPLLLRLWLGTLFALSLGKTIHSIVITEVQMENLGTVLLPTGPTSQYLTKFQSTFIPGVVLVFYVQLFFCWRIWTLSRRLWLTLTLGLIFTVAMISGLIAILLASVVSLIWAAAYLAIVFVGDALLCGLTVYFLLASAKQVSRDTAGILERLSTLTMHSAAPGAVCALINLSVSQASPSLHSLVGPIDVQAAIALVTGQLLPKFYAFSALWILNGRKRIREDMQRTRDRGSFNQPTANRVRNLSIRATATDLLDLESANESKHNSFIEFAVPGKATANYALSMKDEESEIEQRYRSKSVSLEQALNAELDARGENKSARM</sequence>
<gene>
    <name evidence="2" type="ORF">MYCIT1_LOCUS15020</name>
</gene>
<feature type="transmembrane region" description="Helical" evidence="1">
    <location>
        <begin position="256"/>
        <end position="276"/>
    </location>
</feature>
<evidence type="ECO:0000313" key="3">
    <source>
        <dbReference type="Proteomes" id="UP001295794"/>
    </source>
</evidence>
<accession>A0AAD2H7H1</accession>
<organism evidence="2 3">
    <name type="scientific">Mycena citricolor</name>
    <dbReference type="NCBI Taxonomy" id="2018698"/>
    <lineage>
        <taxon>Eukaryota</taxon>
        <taxon>Fungi</taxon>
        <taxon>Dikarya</taxon>
        <taxon>Basidiomycota</taxon>
        <taxon>Agaricomycotina</taxon>
        <taxon>Agaricomycetes</taxon>
        <taxon>Agaricomycetidae</taxon>
        <taxon>Agaricales</taxon>
        <taxon>Marasmiineae</taxon>
        <taxon>Mycenaceae</taxon>
        <taxon>Mycena</taxon>
    </lineage>
</organism>
<reference evidence="2" key="1">
    <citation type="submission" date="2023-11" db="EMBL/GenBank/DDBJ databases">
        <authorList>
            <person name="De Vega J J."/>
            <person name="De Vega J J."/>
        </authorList>
    </citation>
    <scope>NUCLEOTIDE SEQUENCE</scope>
</reference>
<dbReference type="EMBL" id="CAVNYO010000167">
    <property type="protein sequence ID" value="CAK5270532.1"/>
    <property type="molecule type" value="Genomic_DNA"/>
</dbReference>
<evidence type="ECO:0000313" key="2">
    <source>
        <dbReference type="EMBL" id="CAK5270532.1"/>
    </source>
</evidence>
<feature type="transmembrane region" description="Helical" evidence="1">
    <location>
        <begin position="218"/>
        <end position="236"/>
    </location>
</feature>